<protein>
    <recommendedName>
        <fullName evidence="3">Eukaryotic translation initiation factor 3 subunit G N-terminal domain-containing protein</fullName>
    </recommendedName>
</protein>
<organism evidence="1 2">
    <name type="scientific">Tanacetum coccineum</name>
    <dbReference type="NCBI Taxonomy" id="301880"/>
    <lineage>
        <taxon>Eukaryota</taxon>
        <taxon>Viridiplantae</taxon>
        <taxon>Streptophyta</taxon>
        <taxon>Embryophyta</taxon>
        <taxon>Tracheophyta</taxon>
        <taxon>Spermatophyta</taxon>
        <taxon>Magnoliopsida</taxon>
        <taxon>eudicotyledons</taxon>
        <taxon>Gunneridae</taxon>
        <taxon>Pentapetalae</taxon>
        <taxon>asterids</taxon>
        <taxon>campanulids</taxon>
        <taxon>Asterales</taxon>
        <taxon>Asteraceae</taxon>
        <taxon>Asteroideae</taxon>
        <taxon>Anthemideae</taxon>
        <taxon>Anthemidinae</taxon>
        <taxon>Tanacetum</taxon>
    </lineage>
</organism>
<name>A0ABQ5CA80_9ASTR</name>
<evidence type="ECO:0008006" key="3">
    <source>
        <dbReference type="Google" id="ProtNLM"/>
    </source>
</evidence>
<reference evidence="1" key="1">
    <citation type="journal article" date="2022" name="Int. J. Mol. Sci.">
        <title>Draft Genome of Tanacetum Coccineum: Genomic Comparison of Closely Related Tanacetum-Family Plants.</title>
        <authorList>
            <person name="Yamashiro T."/>
            <person name="Shiraishi A."/>
            <person name="Nakayama K."/>
            <person name="Satake H."/>
        </authorList>
    </citation>
    <scope>NUCLEOTIDE SEQUENCE</scope>
</reference>
<keyword evidence="2" id="KW-1185">Reference proteome</keyword>
<accession>A0ABQ5CA80</accession>
<proteinExistence type="predicted"/>
<comment type="caution">
    <text evidence="1">The sequence shown here is derived from an EMBL/GenBank/DDBJ whole genome shotgun (WGS) entry which is preliminary data.</text>
</comment>
<reference evidence="1" key="2">
    <citation type="submission" date="2022-01" db="EMBL/GenBank/DDBJ databases">
        <authorList>
            <person name="Yamashiro T."/>
            <person name="Shiraishi A."/>
            <person name="Satake H."/>
            <person name="Nakayama K."/>
        </authorList>
    </citation>
    <scope>NUCLEOTIDE SEQUENCE</scope>
</reference>
<dbReference type="Proteomes" id="UP001151760">
    <property type="component" value="Unassembled WGS sequence"/>
</dbReference>
<gene>
    <name evidence="1" type="ORF">Tco_0893888</name>
</gene>
<dbReference type="EMBL" id="BQNB010014096">
    <property type="protein sequence ID" value="GJT23951.1"/>
    <property type="molecule type" value="Genomic_DNA"/>
</dbReference>
<evidence type="ECO:0000313" key="2">
    <source>
        <dbReference type="Proteomes" id="UP001151760"/>
    </source>
</evidence>
<evidence type="ECO:0000313" key="1">
    <source>
        <dbReference type="EMBL" id="GJT23951.1"/>
    </source>
</evidence>
<sequence length="356" mass="40127">MQEVILFYNGLDVPTRQILDSKGSIPSKTIADAKIAIQEMAEYSQKWHNGTSSRTRSTKTSDGLAAIQAQLNNLGREIEKVYAAQVECKLCKGPHYTKDCLQKEEGKILEEAYYTQQGIDNKNEYNGAGSNRLIPDKGDLRDYWIEISYDRDFLGRAPSYALIRDPVRRLCHRMIAYSISSRGQAPEKVTGVDLFYLRVVTLELPLIDLHELERLHIYTRRPMRVWSGDKEGGLEILAPTPYSDPPPPPSLHSQHYVIEDERARCVCLFLSYATDLRHDVLGLRGVVESFTTKQSRVSTWLISCMTQLIDANGQTYQPFNRTLVGSSGLSFQRCVRPMTGDASTPAAPHTDAQLDP</sequence>